<sequence length="101" mass="10756">MFPRRQAALPESGGQHEQLTVRSPPSAAKTGVRKAVGLTANIPRVCPCGAPQRSLGDSSAQREDFLTVILCRYPPLYYGNVTTLTVTTLALTAITLTALTT</sequence>
<keyword evidence="3" id="KW-1185">Reference proteome</keyword>
<gene>
    <name evidence="2" type="ORF">BaRGS_00006401</name>
</gene>
<proteinExistence type="predicted"/>
<evidence type="ECO:0000313" key="2">
    <source>
        <dbReference type="EMBL" id="KAK7502448.1"/>
    </source>
</evidence>
<organism evidence="2 3">
    <name type="scientific">Batillaria attramentaria</name>
    <dbReference type="NCBI Taxonomy" id="370345"/>
    <lineage>
        <taxon>Eukaryota</taxon>
        <taxon>Metazoa</taxon>
        <taxon>Spiralia</taxon>
        <taxon>Lophotrochozoa</taxon>
        <taxon>Mollusca</taxon>
        <taxon>Gastropoda</taxon>
        <taxon>Caenogastropoda</taxon>
        <taxon>Sorbeoconcha</taxon>
        <taxon>Cerithioidea</taxon>
        <taxon>Batillariidae</taxon>
        <taxon>Batillaria</taxon>
    </lineage>
</organism>
<feature type="region of interest" description="Disordered" evidence="1">
    <location>
        <begin position="1"/>
        <end position="30"/>
    </location>
</feature>
<evidence type="ECO:0000313" key="3">
    <source>
        <dbReference type="Proteomes" id="UP001519460"/>
    </source>
</evidence>
<accession>A0ABD0LSJ3</accession>
<comment type="caution">
    <text evidence="2">The sequence shown here is derived from an EMBL/GenBank/DDBJ whole genome shotgun (WGS) entry which is preliminary data.</text>
</comment>
<protein>
    <submittedName>
        <fullName evidence="2">Uncharacterized protein</fullName>
    </submittedName>
</protein>
<evidence type="ECO:0000256" key="1">
    <source>
        <dbReference type="SAM" id="MobiDB-lite"/>
    </source>
</evidence>
<dbReference type="AlphaFoldDB" id="A0ABD0LSJ3"/>
<dbReference type="EMBL" id="JACVVK020000026">
    <property type="protein sequence ID" value="KAK7502448.1"/>
    <property type="molecule type" value="Genomic_DNA"/>
</dbReference>
<dbReference type="Proteomes" id="UP001519460">
    <property type="component" value="Unassembled WGS sequence"/>
</dbReference>
<name>A0ABD0LSJ3_9CAEN</name>
<reference evidence="2 3" key="1">
    <citation type="journal article" date="2023" name="Sci. Data">
        <title>Genome assembly of the Korean intertidal mud-creeper Batillaria attramentaria.</title>
        <authorList>
            <person name="Patra A.K."/>
            <person name="Ho P.T."/>
            <person name="Jun S."/>
            <person name="Lee S.J."/>
            <person name="Kim Y."/>
            <person name="Won Y.J."/>
        </authorList>
    </citation>
    <scope>NUCLEOTIDE SEQUENCE [LARGE SCALE GENOMIC DNA]</scope>
    <source>
        <strain evidence="2">Wonlab-2016</strain>
    </source>
</reference>